<feature type="region of interest" description="Disordered" evidence="2">
    <location>
        <begin position="239"/>
        <end position="318"/>
    </location>
</feature>
<keyword evidence="3" id="KW-0472">Membrane</keyword>
<feature type="chain" id="PRO_5031060451" description="Thiamine transporter 2" evidence="4">
    <location>
        <begin position="23"/>
        <end position="726"/>
    </location>
</feature>
<dbReference type="OrthoDB" id="18814at2759"/>
<feature type="transmembrane region" description="Helical" evidence="3">
    <location>
        <begin position="522"/>
        <end position="541"/>
    </location>
</feature>
<dbReference type="Proteomes" id="UP000594454">
    <property type="component" value="Chromosome 1"/>
</dbReference>
<keyword evidence="3" id="KW-0812">Transmembrane</keyword>
<dbReference type="SUPFAM" id="SSF103473">
    <property type="entry name" value="MFS general substrate transporter"/>
    <property type="match status" value="2"/>
</dbReference>
<feature type="compositionally biased region" description="Basic and acidic residues" evidence="2">
    <location>
        <begin position="381"/>
        <end position="450"/>
    </location>
</feature>
<organism evidence="5 6">
    <name type="scientific">Hermetia illucens</name>
    <name type="common">Black soldier fly</name>
    <dbReference type="NCBI Taxonomy" id="343691"/>
    <lineage>
        <taxon>Eukaryota</taxon>
        <taxon>Metazoa</taxon>
        <taxon>Ecdysozoa</taxon>
        <taxon>Arthropoda</taxon>
        <taxon>Hexapoda</taxon>
        <taxon>Insecta</taxon>
        <taxon>Pterygota</taxon>
        <taxon>Neoptera</taxon>
        <taxon>Endopterygota</taxon>
        <taxon>Diptera</taxon>
        <taxon>Brachycera</taxon>
        <taxon>Stratiomyomorpha</taxon>
        <taxon>Stratiomyidae</taxon>
        <taxon>Hermetiinae</taxon>
        <taxon>Hermetia</taxon>
    </lineage>
</organism>
<feature type="transmembrane region" description="Helical" evidence="3">
    <location>
        <begin position="561"/>
        <end position="581"/>
    </location>
</feature>
<dbReference type="Pfam" id="PF01770">
    <property type="entry name" value="Folate_carrier"/>
    <property type="match status" value="2"/>
</dbReference>
<keyword evidence="6" id="KW-1185">Reference proteome</keyword>
<feature type="signal peptide" evidence="4">
    <location>
        <begin position="1"/>
        <end position="22"/>
    </location>
</feature>
<evidence type="ECO:0000256" key="3">
    <source>
        <dbReference type="SAM" id="Phobius"/>
    </source>
</evidence>
<evidence type="ECO:0000313" key="5">
    <source>
        <dbReference type="EMBL" id="CAD7077667.1"/>
    </source>
</evidence>
<evidence type="ECO:0000256" key="1">
    <source>
        <dbReference type="ARBA" id="ARBA00005773"/>
    </source>
</evidence>
<feature type="region of interest" description="Disordered" evidence="2">
    <location>
        <begin position="381"/>
        <end position="470"/>
    </location>
</feature>
<sequence length="726" mass="81582">MEKWAQLCLLLCIYGFFRELRPSDRFDVEFFVGPDWNKDLNVTNQYVYPAQTVSRMVATFIFSFITDAVKYNPIIITGALLGGAVWCLYLWAGDLYIMLMIIQILHGTYLSAEIAYYTYIYAKVEKEHFFNVSIYTRAAELSSQFLAHSIGQILISTNAWTVRGLNYVTLAAQVASLFVAVILPRVTRPLYYDKVISGAAVADAAGAVADAAVQTVEKAAKIAVEAAVQTAIEAAVDAATETTREPWEAESPRQTEDSSDYTEVDIDEETDSGYTETDTYDEETSDAMVDRLRKMKSRKEGSNVQQRTVKTQTRKPEARAGLSVDYIKRKIVDALDVKKLLAEMNVRADNKLKYEAVQDDSARSNQVSQLIDVEAGAGWKMSDRSRTSRFEVRNESQNPEDKLKEGSEPVEHQTEDNENKTDKATEGSGEESDRSAEQLRNESEGEEHSKRSIKSQSSNSTTDRTKNQGVELRDDIKGKITDKIQDKVGTAIGAKENLPVFRLFKPVKKMAMFFLRSYKDRFIFKWSLWWALASCGFMLIHHNIKIMWRTIDPDQKQVYNGAAEAMIAIVSCGATLSVEFLRKHPFPNESEVWILSVGALIESTFVLGMAVATNIWTSYAMYILFGALYSFLVTYASAVVAKALMDRTYGLIFGFNMFAALVVHTVVTIIVISGKVLHLEIRGQFSFFAGYFGLISGIYGMSGIIKIPWIDEKLKNIKITQTNRRA</sequence>
<accession>A0A7R8YPR6</accession>
<dbReference type="PANTHER" id="PTHR10686">
    <property type="entry name" value="FOLATE TRANSPORTER"/>
    <property type="match status" value="1"/>
</dbReference>
<dbReference type="Gene3D" id="1.20.1250.20">
    <property type="entry name" value="MFS general substrate transporter like domains"/>
    <property type="match status" value="1"/>
</dbReference>
<dbReference type="InterPro" id="IPR002666">
    <property type="entry name" value="Folate_carrier"/>
</dbReference>
<evidence type="ECO:0000256" key="4">
    <source>
        <dbReference type="SAM" id="SignalP"/>
    </source>
</evidence>
<feature type="transmembrane region" description="Helical" evidence="3">
    <location>
        <begin position="685"/>
        <end position="705"/>
    </location>
</feature>
<keyword evidence="4" id="KW-0732">Signal</keyword>
<gene>
    <name evidence="5" type="ORF">HERILL_LOCUS992</name>
</gene>
<feature type="compositionally biased region" description="Basic and acidic residues" evidence="2">
    <location>
        <begin position="242"/>
        <end position="256"/>
    </location>
</feature>
<protein>
    <recommendedName>
        <fullName evidence="7">Thiamine transporter 2</fullName>
    </recommendedName>
</protein>
<evidence type="ECO:0000313" key="6">
    <source>
        <dbReference type="Proteomes" id="UP000594454"/>
    </source>
</evidence>
<dbReference type="InParanoid" id="A0A7R8YPR6"/>
<proteinExistence type="inferred from homology"/>
<feature type="transmembrane region" description="Helical" evidence="3">
    <location>
        <begin position="593"/>
        <end position="613"/>
    </location>
</feature>
<evidence type="ECO:0000256" key="2">
    <source>
        <dbReference type="SAM" id="MobiDB-lite"/>
    </source>
</evidence>
<feature type="compositionally biased region" description="Polar residues" evidence="2">
    <location>
        <begin position="302"/>
        <end position="311"/>
    </location>
</feature>
<name>A0A7R8YPR6_HERIL</name>
<comment type="similarity">
    <text evidence="1">Belongs to the reduced folate carrier (RFC) transporter (TC 2.A.48) family.</text>
</comment>
<dbReference type="AlphaFoldDB" id="A0A7R8YPR6"/>
<dbReference type="GO" id="GO:0090482">
    <property type="term" value="F:vitamin transmembrane transporter activity"/>
    <property type="evidence" value="ECO:0007669"/>
    <property type="project" value="InterPro"/>
</dbReference>
<feature type="transmembrane region" description="Helical" evidence="3">
    <location>
        <begin position="73"/>
        <end position="91"/>
    </location>
</feature>
<feature type="transmembrane region" description="Helical" evidence="3">
    <location>
        <begin position="619"/>
        <end position="641"/>
    </location>
</feature>
<feature type="transmembrane region" description="Helical" evidence="3">
    <location>
        <begin position="653"/>
        <end position="673"/>
    </location>
</feature>
<dbReference type="GO" id="GO:0005886">
    <property type="term" value="C:plasma membrane"/>
    <property type="evidence" value="ECO:0007669"/>
    <property type="project" value="TreeGrafter"/>
</dbReference>
<reference evidence="5 6" key="1">
    <citation type="submission" date="2020-11" db="EMBL/GenBank/DDBJ databases">
        <authorList>
            <person name="Wallbank WR R."/>
            <person name="Pardo Diaz C."/>
            <person name="Kozak K."/>
            <person name="Martin S."/>
            <person name="Jiggins C."/>
            <person name="Moest M."/>
            <person name="Warren A I."/>
            <person name="Generalovic N T."/>
            <person name="Byers J.R.P. K."/>
            <person name="Montejo-Kovacevich G."/>
            <person name="Yen C E."/>
        </authorList>
    </citation>
    <scope>NUCLEOTIDE SEQUENCE [LARGE SCALE GENOMIC DNA]</scope>
</reference>
<evidence type="ECO:0008006" key="7">
    <source>
        <dbReference type="Google" id="ProtNLM"/>
    </source>
</evidence>
<feature type="transmembrane region" description="Helical" evidence="3">
    <location>
        <begin position="97"/>
        <end position="122"/>
    </location>
</feature>
<keyword evidence="3" id="KW-1133">Transmembrane helix</keyword>
<dbReference type="EMBL" id="LR899009">
    <property type="protein sequence ID" value="CAD7077667.1"/>
    <property type="molecule type" value="Genomic_DNA"/>
</dbReference>
<dbReference type="PANTHER" id="PTHR10686:SF18">
    <property type="entry name" value="IP11787P-RELATED"/>
    <property type="match status" value="1"/>
</dbReference>
<dbReference type="InterPro" id="IPR036259">
    <property type="entry name" value="MFS_trans_sf"/>
</dbReference>
<feature type="compositionally biased region" description="Acidic residues" evidence="2">
    <location>
        <begin position="257"/>
        <end position="271"/>
    </location>
</feature>